<dbReference type="InterPro" id="IPR028098">
    <property type="entry name" value="Glyco_trans_4-like_N"/>
</dbReference>
<organism evidence="4">
    <name type="scientific">freshwater metagenome</name>
    <dbReference type="NCBI Taxonomy" id="449393"/>
    <lineage>
        <taxon>unclassified sequences</taxon>
        <taxon>metagenomes</taxon>
        <taxon>ecological metagenomes</taxon>
    </lineage>
</organism>
<accession>A0A6J7KZY6</accession>
<dbReference type="SUPFAM" id="SSF53756">
    <property type="entry name" value="UDP-Glycosyltransferase/glycogen phosphorylase"/>
    <property type="match status" value="1"/>
</dbReference>
<dbReference type="EMBL" id="CAFBNE010000079">
    <property type="protein sequence ID" value="CAB4961446.1"/>
    <property type="molecule type" value="Genomic_DNA"/>
</dbReference>
<keyword evidence="2" id="KW-0808">Transferase</keyword>
<protein>
    <submittedName>
        <fullName evidence="4">Unannotated protein</fullName>
    </submittedName>
</protein>
<feature type="domain" description="Glycosyltransferase subfamily 4-like N-terminal" evidence="3">
    <location>
        <begin position="19"/>
        <end position="168"/>
    </location>
</feature>
<dbReference type="Pfam" id="PF13579">
    <property type="entry name" value="Glyco_trans_4_4"/>
    <property type="match status" value="1"/>
</dbReference>
<reference evidence="4" key="1">
    <citation type="submission" date="2020-05" db="EMBL/GenBank/DDBJ databases">
        <authorList>
            <person name="Chiriac C."/>
            <person name="Salcher M."/>
            <person name="Ghai R."/>
            <person name="Kavagutti S V."/>
        </authorList>
    </citation>
    <scope>NUCLEOTIDE SEQUENCE</scope>
</reference>
<dbReference type="PANTHER" id="PTHR12526:SF510">
    <property type="entry name" value="D-INOSITOL 3-PHOSPHATE GLYCOSYLTRANSFERASE"/>
    <property type="match status" value="1"/>
</dbReference>
<gene>
    <name evidence="4" type="ORF">UFOPK3772_02229</name>
</gene>
<evidence type="ECO:0000313" key="4">
    <source>
        <dbReference type="EMBL" id="CAB4961446.1"/>
    </source>
</evidence>
<evidence type="ECO:0000256" key="1">
    <source>
        <dbReference type="ARBA" id="ARBA00022676"/>
    </source>
</evidence>
<name>A0A6J7KZY6_9ZZZZ</name>
<dbReference type="GO" id="GO:0016757">
    <property type="term" value="F:glycosyltransferase activity"/>
    <property type="evidence" value="ECO:0007669"/>
    <property type="project" value="UniProtKB-KW"/>
</dbReference>
<evidence type="ECO:0000259" key="3">
    <source>
        <dbReference type="Pfam" id="PF13579"/>
    </source>
</evidence>
<dbReference type="PANTHER" id="PTHR12526">
    <property type="entry name" value="GLYCOSYLTRANSFERASE"/>
    <property type="match status" value="1"/>
</dbReference>
<dbReference type="Gene3D" id="3.40.50.2000">
    <property type="entry name" value="Glycogen Phosphorylase B"/>
    <property type="match status" value="2"/>
</dbReference>
<dbReference type="Pfam" id="PF13692">
    <property type="entry name" value="Glyco_trans_1_4"/>
    <property type="match status" value="1"/>
</dbReference>
<keyword evidence="1" id="KW-0328">Glycosyltransferase</keyword>
<evidence type="ECO:0000256" key="2">
    <source>
        <dbReference type="ARBA" id="ARBA00022679"/>
    </source>
</evidence>
<dbReference type="AlphaFoldDB" id="A0A6J7KZY6"/>
<proteinExistence type="predicted"/>
<sequence>MGVVKVSLMGTRGVPALHGGFETAVEEIGRRLAARGYEVTVYCRNPGQRRTEYLGMNLVNAPALRHRMTETLSHTAVSTAHAIIKDRPEVVLLLNAGNAPLLRPLQLAGIPTAIHLDGLESKREKWRGTGARYYRWAERASVRWGDEVIADSQAIADHVKAEYGRDSVVIRYGAEIIDPGSDRLGDLALEQQGYHLIVARFEPENHVLDAVSAYRLSTEARSLVVVGSAPYSHGYIEAVRAAAQQDPRIVFPGGIYDQQLLDQLYANARTYIHGHSVGGTNPSLLRAMGAGAPVLAYDVEFNREVTDSSAFFWTAAPELTAIFDRSAGQGLDDRLTEFAASGLARIAAVYQWDSVTDEYESLIEGLAARSRRKATQR</sequence>